<dbReference type="PANTHER" id="PTHR44757:SF2">
    <property type="entry name" value="BIOFILM ARCHITECTURE MAINTENANCE PROTEIN MBAA"/>
    <property type="match status" value="1"/>
</dbReference>
<feature type="domain" description="GGDEF" evidence="6">
    <location>
        <begin position="456"/>
        <end position="589"/>
    </location>
</feature>
<dbReference type="SMART" id="SM00052">
    <property type="entry name" value="EAL"/>
    <property type="match status" value="1"/>
</dbReference>
<dbReference type="NCBIfam" id="TIGR00229">
    <property type="entry name" value="sensory_box"/>
    <property type="match status" value="2"/>
</dbReference>
<dbReference type="InterPro" id="IPR012226">
    <property type="entry name" value="Diguanyl_cyclase/Pdiesterase"/>
</dbReference>
<dbReference type="Proteomes" id="UP000023774">
    <property type="component" value="Unassembled WGS sequence"/>
</dbReference>
<dbReference type="InterPro" id="IPR013767">
    <property type="entry name" value="PAS_fold"/>
</dbReference>
<dbReference type="PROSITE" id="PS50113">
    <property type="entry name" value="PAC"/>
    <property type="match status" value="2"/>
</dbReference>
<evidence type="ECO:0000259" key="3">
    <source>
        <dbReference type="PROSITE" id="PS50112"/>
    </source>
</evidence>
<dbReference type="InterPro" id="IPR003018">
    <property type="entry name" value="GAF"/>
</dbReference>
<dbReference type="CDD" id="cd00130">
    <property type="entry name" value="PAS"/>
    <property type="match status" value="2"/>
</dbReference>
<dbReference type="SUPFAM" id="SSF55781">
    <property type="entry name" value="GAF domain-like"/>
    <property type="match status" value="1"/>
</dbReference>
<dbReference type="Pfam" id="PF00563">
    <property type="entry name" value="EAL"/>
    <property type="match status" value="1"/>
</dbReference>
<dbReference type="SMART" id="SM00086">
    <property type="entry name" value="PAC"/>
    <property type="match status" value="2"/>
</dbReference>
<evidence type="ECO:0000259" key="4">
    <source>
        <dbReference type="PROSITE" id="PS50113"/>
    </source>
</evidence>
<comment type="caution">
    <text evidence="7">The sequence shown here is derived from an EMBL/GenBank/DDBJ whole genome shotgun (WGS) entry which is preliminary data.</text>
</comment>
<evidence type="ECO:0000256" key="1">
    <source>
        <dbReference type="ARBA" id="ARBA00012282"/>
    </source>
</evidence>
<dbReference type="PROSITE" id="PS50112">
    <property type="entry name" value="PAS"/>
    <property type="match status" value="2"/>
</dbReference>
<dbReference type="Gene3D" id="3.30.70.270">
    <property type="match status" value="1"/>
</dbReference>
<dbReference type="CDD" id="cd01949">
    <property type="entry name" value="GGDEF"/>
    <property type="match status" value="1"/>
</dbReference>
<feature type="domain" description="PAC" evidence="4">
    <location>
        <begin position="370"/>
        <end position="424"/>
    </location>
</feature>
<feature type="domain" description="PAS" evidence="3">
    <location>
        <begin position="192"/>
        <end position="247"/>
    </location>
</feature>
<sequence>MDSNCDEQDIFHIFNLIGRHTKLKPILDIISQWLESRIPDAFVTIMLYKEDTQTLSFISGKQHFSKEYCSAIQDLKIGPDQGTCGTAAFLRQLVISPNLMKDPNWRSYRALINAEKLSSCWSTPIISASDVLYGTFATYYRTLKIPTESHIRLLQQAANLVALAIELDHERQKGQAINEKYCSFYTYHPDIIFELDLQGYVLNTNIACQEITGFSEEQIQNQHYCAFIPTEFQELANVSFLETLQGKAQHYELPIYNVQGDIIWLDLTNLPIIQNQKVTGVIGIARDITLRRKNKEALRLLKRGVEASPNGIFITDVSEKMSMVYVNPAFLKLTGYTEQEVLGRSCFFLYGADTAADQILLLQQAVKQQKEAQVTIKNYCKDGSWFWNRLTLGPIFDQNGNCTHFLGIQEDITQQRIHEEYIKHQHTHDHLTGLPNQHAFKQILEQVFAQRHDSAQPLILLYIDLDDFKNINDSLGHLVGDQILKSVGERLQGFAQENNVLCRFAEDEFILLMSGEYAQSEVEAIAEKMLELLSQLFIVDEYKIHLSASIGIVADDSSIQYSSELIYQSVLAMQEAKRQGRNIWQWYEKTNMKPAPEIDYANLRMELMQAINQKQFNLFYQPIINPANGQVTGVEALIRWQHPQQGYISPAVFIPLAERTGQIIGVGQWVLEKACVDIAAWNKQHNRQITVSVNISPLQFRRAGFLQILKHVLESSQLPPELLKIEITEGVIINGADRTIEILKTVRALGVQVAIDDFGTGYSSLSYLRRLPINQIKLDRSFIEELTLDDQNAAIVQSIIHLAHQLDLDVVAEGVETLNQAQLLYQQGCDLLQGFFYAKPAPLTELKPLYLSMESDHPQRN</sequence>
<dbReference type="PROSITE" id="PS50887">
    <property type="entry name" value="GGDEF"/>
    <property type="match status" value="1"/>
</dbReference>
<dbReference type="Pfam" id="PF00989">
    <property type="entry name" value="PAS"/>
    <property type="match status" value="1"/>
</dbReference>
<dbReference type="RefSeq" id="WP_005170912.1">
    <property type="nucleotide sequence ID" value="NZ_KB850035.1"/>
</dbReference>
<feature type="domain" description="PAC" evidence="4">
    <location>
        <begin position="249"/>
        <end position="300"/>
    </location>
</feature>
<dbReference type="GO" id="GO:0006355">
    <property type="term" value="P:regulation of DNA-templated transcription"/>
    <property type="evidence" value="ECO:0007669"/>
    <property type="project" value="InterPro"/>
</dbReference>
<dbReference type="Pfam" id="PF00990">
    <property type="entry name" value="GGDEF"/>
    <property type="match status" value="1"/>
</dbReference>
<gene>
    <name evidence="7" type="ORF">F906_01241</name>
</gene>
<protein>
    <recommendedName>
        <fullName evidence="1">cyclic-guanylate-specific phosphodiesterase</fullName>
        <ecNumber evidence="1">3.1.4.52</ecNumber>
    </recommendedName>
</protein>
<feature type="domain" description="PAS" evidence="3">
    <location>
        <begin position="297"/>
        <end position="369"/>
    </location>
</feature>
<dbReference type="SUPFAM" id="SSF55073">
    <property type="entry name" value="Nucleotide cyclase"/>
    <property type="match status" value="1"/>
</dbReference>
<dbReference type="InterPro" id="IPR043128">
    <property type="entry name" value="Rev_trsase/Diguanyl_cyclase"/>
</dbReference>
<dbReference type="Pfam" id="PF13185">
    <property type="entry name" value="GAF_2"/>
    <property type="match status" value="1"/>
</dbReference>
<dbReference type="PANTHER" id="PTHR44757">
    <property type="entry name" value="DIGUANYLATE CYCLASE DGCP"/>
    <property type="match status" value="1"/>
</dbReference>
<dbReference type="Gene3D" id="3.30.450.40">
    <property type="match status" value="1"/>
</dbReference>
<dbReference type="OrthoDB" id="9804951at2"/>
<dbReference type="AlphaFoldDB" id="N9KQ40"/>
<dbReference type="GO" id="GO:0071111">
    <property type="term" value="F:cyclic-guanylate-specific phosphodiesterase activity"/>
    <property type="evidence" value="ECO:0007669"/>
    <property type="project" value="UniProtKB-EC"/>
</dbReference>
<dbReference type="InterPro" id="IPR000700">
    <property type="entry name" value="PAS-assoc_C"/>
</dbReference>
<dbReference type="Gene3D" id="3.30.450.20">
    <property type="entry name" value="PAS domain"/>
    <property type="match status" value="2"/>
</dbReference>
<dbReference type="Gene3D" id="3.20.20.450">
    <property type="entry name" value="EAL domain"/>
    <property type="match status" value="1"/>
</dbReference>
<evidence type="ECO:0000256" key="2">
    <source>
        <dbReference type="ARBA" id="ARBA00022636"/>
    </source>
</evidence>
<dbReference type="InterPro" id="IPR000160">
    <property type="entry name" value="GGDEF_dom"/>
</dbReference>
<dbReference type="InterPro" id="IPR029787">
    <property type="entry name" value="Nucleotide_cyclase"/>
</dbReference>
<proteinExistence type="predicted"/>
<dbReference type="PIRSF" id="PIRSF005925">
    <property type="entry name" value="Dos"/>
    <property type="match status" value="1"/>
</dbReference>
<dbReference type="InterPro" id="IPR035965">
    <property type="entry name" value="PAS-like_dom_sf"/>
</dbReference>
<keyword evidence="2" id="KW-0973">c-di-GMP</keyword>
<dbReference type="InterPro" id="IPR052155">
    <property type="entry name" value="Biofilm_reg_signaling"/>
</dbReference>
<dbReference type="InterPro" id="IPR001633">
    <property type="entry name" value="EAL_dom"/>
</dbReference>
<name>N9KQ40_9GAMM</name>
<dbReference type="SUPFAM" id="SSF141868">
    <property type="entry name" value="EAL domain-like"/>
    <property type="match status" value="1"/>
</dbReference>
<evidence type="ECO:0000259" key="5">
    <source>
        <dbReference type="PROSITE" id="PS50883"/>
    </source>
</evidence>
<feature type="domain" description="EAL" evidence="5">
    <location>
        <begin position="600"/>
        <end position="854"/>
    </location>
</feature>
<evidence type="ECO:0000313" key="7">
    <source>
        <dbReference type="EMBL" id="ENW86187.1"/>
    </source>
</evidence>
<dbReference type="SMART" id="SM00091">
    <property type="entry name" value="PAS"/>
    <property type="match status" value="2"/>
</dbReference>
<dbReference type="EMBL" id="APRJ01000011">
    <property type="protein sequence ID" value="ENW86187.1"/>
    <property type="molecule type" value="Genomic_DNA"/>
</dbReference>
<dbReference type="FunFam" id="3.20.20.450:FF:000001">
    <property type="entry name" value="Cyclic di-GMP phosphodiesterase yahA"/>
    <property type="match status" value="1"/>
</dbReference>
<dbReference type="InterPro" id="IPR029016">
    <property type="entry name" value="GAF-like_dom_sf"/>
</dbReference>
<dbReference type="CDD" id="cd01948">
    <property type="entry name" value="EAL"/>
    <property type="match status" value="1"/>
</dbReference>
<organism evidence="7 8">
    <name type="scientific">Acinetobacter pseudolwoffii</name>
    <dbReference type="NCBI Taxonomy" id="2053287"/>
    <lineage>
        <taxon>Bacteria</taxon>
        <taxon>Pseudomonadati</taxon>
        <taxon>Pseudomonadota</taxon>
        <taxon>Gammaproteobacteria</taxon>
        <taxon>Moraxellales</taxon>
        <taxon>Moraxellaceae</taxon>
        <taxon>Acinetobacter</taxon>
    </lineage>
</organism>
<dbReference type="PROSITE" id="PS50883">
    <property type="entry name" value="EAL"/>
    <property type="match status" value="1"/>
</dbReference>
<dbReference type="HOGENOM" id="CLU_000445_70_34_6"/>
<accession>N9KQ40</accession>
<evidence type="ECO:0000313" key="8">
    <source>
        <dbReference type="Proteomes" id="UP000023774"/>
    </source>
</evidence>
<dbReference type="PATRIC" id="fig|1217709.3.peg.1199"/>
<dbReference type="SUPFAM" id="SSF55785">
    <property type="entry name" value="PYP-like sensor domain (PAS domain)"/>
    <property type="match status" value="2"/>
</dbReference>
<dbReference type="InterPro" id="IPR035919">
    <property type="entry name" value="EAL_sf"/>
</dbReference>
<reference evidence="7 8" key="1">
    <citation type="submission" date="2013-02" db="EMBL/GenBank/DDBJ databases">
        <title>The Genome Sequence of Acinetobacter sp. NIPH 713.</title>
        <authorList>
            <consortium name="The Broad Institute Genome Sequencing Platform"/>
            <consortium name="The Broad Institute Genome Sequencing Center for Infectious Disease"/>
            <person name="Cerqueira G."/>
            <person name="Feldgarden M."/>
            <person name="Courvalin P."/>
            <person name="Perichon B."/>
            <person name="Grillot-Courvalin C."/>
            <person name="Clermont D."/>
            <person name="Rocha E."/>
            <person name="Yoon E.-J."/>
            <person name="Nemec A."/>
            <person name="Walker B."/>
            <person name="Young S.K."/>
            <person name="Zeng Q."/>
            <person name="Gargeya S."/>
            <person name="Fitzgerald M."/>
            <person name="Haas B."/>
            <person name="Abouelleil A."/>
            <person name="Alvarado L."/>
            <person name="Arachchi H.M."/>
            <person name="Berlin A.M."/>
            <person name="Chapman S.B."/>
            <person name="Dewar J."/>
            <person name="Goldberg J."/>
            <person name="Griggs A."/>
            <person name="Gujja S."/>
            <person name="Hansen M."/>
            <person name="Howarth C."/>
            <person name="Imamovic A."/>
            <person name="Larimer J."/>
            <person name="McCowan C."/>
            <person name="Murphy C."/>
            <person name="Neiman D."/>
            <person name="Pearson M."/>
            <person name="Priest M."/>
            <person name="Roberts A."/>
            <person name="Saif S."/>
            <person name="Shea T."/>
            <person name="Sisk P."/>
            <person name="Sykes S."/>
            <person name="Wortman J."/>
            <person name="Nusbaum C."/>
            <person name="Birren B."/>
        </authorList>
    </citation>
    <scope>NUCLEOTIDE SEQUENCE [LARGE SCALE GENOMIC DNA]</scope>
    <source>
        <strain evidence="7 8">NIPH 713</strain>
    </source>
</reference>
<dbReference type="SMART" id="SM00065">
    <property type="entry name" value="GAF"/>
    <property type="match status" value="1"/>
</dbReference>
<dbReference type="NCBIfam" id="TIGR00254">
    <property type="entry name" value="GGDEF"/>
    <property type="match status" value="1"/>
</dbReference>
<dbReference type="SMART" id="SM00267">
    <property type="entry name" value="GGDEF"/>
    <property type="match status" value="1"/>
</dbReference>
<dbReference type="InterPro" id="IPR000014">
    <property type="entry name" value="PAS"/>
</dbReference>
<keyword evidence="8" id="KW-1185">Reference proteome</keyword>
<dbReference type="InterPro" id="IPR001610">
    <property type="entry name" value="PAC"/>
</dbReference>
<dbReference type="EC" id="3.1.4.52" evidence="1"/>
<evidence type="ECO:0000259" key="6">
    <source>
        <dbReference type="PROSITE" id="PS50887"/>
    </source>
</evidence>
<dbReference type="Pfam" id="PF13426">
    <property type="entry name" value="PAS_9"/>
    <property type="match status" value="1"/>
</dbReference>